<dbReference type="EMBL" id="CP068176">
    <property type="protein sequence ID" value="QQT85791.1"/>
    <property type="molecule type" value="Genomic_DNA"/>
</dbReference>
<dbReference type="SUPFAM" id="SSF47413">
    <property type="entry name" value="lambda repressor-like DNA-binding domains"/>
    <property type="match status" value="1"/>
</dbReference>
<organism evidence="6 7">
    <name type="scientific">Acinetobacter ursingii</name>
    <dbReference type="NCBI Taxonomy" id="108980"/>
    <lineage>
        <taxon>Bacteria</taxon>
        <taxon>Pseudomonadati</taxon>
        <taxon>Pseudomonadota</taxon>
        <taxon>Gammaproteobacteria</taxon>
        <taxon>Moraxellales</taxon>
        <taxon>Moraxellaceae</taxon>
        <taxon>Acinetobacter</taxon>
    </lineage>
</organism>
<keyword evidence="2" id="KW-0805">Transcription regulation</keyword>
<gene>
    <name evidence="6" type="ORF">I6I53_12945</name>
</gene>
<dbReference type="Pfam" id="PF13693">
    <property type="entry name" value="HTH_35"/>
    <property type="match status" value="1"/>
</dbReference>
<evidence type="ECO:0000259" key="5">
    <source>
        <dbReference type="Pfam" id="PF13693"/>
    </source>
</evidence>
<evidence type="ECO:0000313" key="7">
    <source>
        <dbReference type="Proteomes" id="UP000595320"/>
    </source>
</evidence>
<dbReference type="GeneID" id="66212437"/>
<evidence type="ECO:0000313" key="6">
    <source>
        <dbReference type="EMBL" id="QQT85791.1"/>
    </source>
</evidence>
<feature type="domain" description="Ner winged helix-turn-helix DNA-binding" evidence="5">
    <location>
        <begin position="11"/>
        <end position="82"/>
    </location>
</feature>
<reference evidence="6 7" key="1">
    <citation type="submission" date="2021-01" db="EMBL/GenBank/DDBJ databases">
        <title>FDA dAtabase for Regulatory Grade micrObial Sequences (FDA-ARGOS): Supporting development and validation of Infectious Disease Dx tests.</title>
        <authorList>
            <person name="Sproer C."/>
            <person name="Gronow S."/>
            <person name="Severitt S."/>
            <person name="Schroder I."/>
            <person name="Tallon L."/>
            <person name="Sadzewicz L."/>
            <person name="Zhao X."/>
            <person name="Boylan J."/>
            <person name="Ott S."/>
            <person name="Bowen H."/>
            <person name="Vavikolanu K."/>
            <person name="Mehta A."/>
            <person name="Aluvathingal J."/>
            <person name="Nadendla S."/>
            <person name="Lowell S."/>
            <person name="Myers T."/>
            <person name="Yan Y."/>
            <person name="Sichtig H."/>
        </authorList>
    </citation>
    <scope>NUCLEOTIDE SEQUENCE [LARGE SCALE GENOMIC DNA]</scope>
    <source>
        <strain evidence="6 7">FDAARGOS_1096</strain>
    </source>
</reference>
<sequence>MGFEKKPTEQWDRYSIKAEIERRGKSITQLAKDYGMSDRTVRNALYHPSKKGELVIANFLGKTLHELFPERWTIDNKRIYPRYSNKECA</sequence>
<dbReference type="AlphaFoldDB" id="A0A7T9UH67"/>
<dbReference type="RefSeq" id="WP_004997594.1">
    <property type="nucleotide sequence ID" value="NZ_BKGH01000077.1"/>
</dbReference>
<comment type="similarity">
    <text evidence="1">Belongs to the ner transcriptional regulatory family.</text>
</comment>
<keyword evidence="4" id="KW-0804">Transcription</keyword>
<evidence type="ECO:0000256" key="4">
    <source>
        <dbReference type="ARBA" id="ARBA00023163"/>
    </source>
</evidence>
<dbReference type="GO" id="GO:0003677">
    <property type="term" value="F:DNA binding"/>
    <property type="evidence" value="ECO:0007669"/>
    <property type="project" value="UniProtKB-KW"/>
</dbReference>
<evidence type="ECO:0000256" key="1">
    <source>
        <dbReference type="ARBA" id="ARBA00006157"/>
    </source>
</evidence>
<dbReference type="Gene3D" id="1.10.260.40">
    <property type="entry name" value="lambda repressor-like DNA-binding domains"/>
    <property type="match status" value="1"/>
</dbReference>
<proteinExistence type="inferred from homology"/>
<dbReference type="InterPro" id="IPR038722">
    <property type="entry name" value="Ner_HTH_dom"/>
</dbReference>
<name>A0A7T9UH67_9GAMM</name>
<evidence type="ECO:0000256" key="2">
    <source>
        <dbReference type="ARBA" id="ARBA00023015"/>
    </source>
</evidence>
<accession>A0A7T9UH67</accession>
<protein>
    <submittedName>
        <fullName evidence="6">Helix-turn-helix domain-containing protein</fullName>
    </submittedName>
</protein>
<dbReference type="InterPro" id="IPR010982">
    <property type="entry name" value="Lambda_DNA-bd_dom_sf"/>
</dbReference>
<keyword evidence="3" id="KW-0238">DNA-binding</keyword>
<dbReference type="Proteomes" id="UP000595320">
    <property type="component" value="Chromosome"/>
</dbReference>
<evidence type="ECO:0000256" key="3">
    <source>
        <dbReference type="ARBA" id="ARBA00023125"/>
    </source>
</evidence>